<feature type="domain" description="PIK-related kinase FAT" evidence="10">
    <location>
        <begin position="419"/>
        <end position="635"/>
    </location>
</feature>
<comment type="subcellular location">
    <subcellularLocation>
        <location evidence="1">Nucleus</location>
    </subcellularLocation>
</comment>
<dbReference type="InterPro" id="IPR003151">
    <property type="entry name" value="PIK-rel_kinase_FAT"/>
</dbReference>
<evidence type="ECO:0000256" key="9">
    <source>
        <dbReference type="ARBA" id="ARBA00023242"/>
    </source>
</evidence>
<evidence type="ECO:0000256" key="2">
    <source>
        <dbReference type="ARBA" id="ARBA00012513"/>
    </source>
</evidence>
<dbReference type="PANTHER" id="PTHR37079">
    <property type="entry name" value="SERINE/THREONINE-PROTEIN KINASE ATM"/>
    <property type="match status" value="1"/>
</dbReference>
<dbReference type="GO" id="GO:0006974">
    <property type="term" value="P:DNA damage response"/>
    <property type="evidence" value="ECO:0007669"/>
    <property type="project" value="UniProtKB-KW"/>
</dbReference>
<dbReference type="GO" id="GO:0005524">
    <property type="term" value="F:ATP binding"/>
    <property type="evidence" value="ECO:0007669"/>
    <property type="project" value="UniProtKB-KW"/>
</dbReference>
<keyword evidence="3" id="KW-0723">Serine/threonine-protein kinase</keyword>
<keyword evidence="7" id="KW-0418">Kinase</keyword>
<accession>A0A1I8HY19</accession>
<keyword evidence="4" id="KW-0808">Transferase</keyword>
<evidence type="ECO:0000256" key="3">
    <source>
        <dbReference type="ARBA" id="ARBA00022527"/>
    </source>
</evidence>
<keyword evidence="12" id="KW-1185">Reference proteome</keyword>
<evidence type="ECO:0000313" key="12">
    <source>
        <dbReference type="Proteomes" id="UP000095280"/>
    </source>
</evidence>
<evidence type="ECO:0000313" key="13">
    <source>
        <dbReference type="WBParaSite" id="maker-uti_cns_0008755-snap-gene-0.2-mRNA-1"/>
    </source>
</evidence>
<evidence type="ECO:0000256" key="6">
    <source>
        <dbReference type="ARBA" id="ARBA00022763"/>
    </source>
</evidence>
<keyword evidence="9" id="KW-0539">Nucleus</keyword>
<dbReference type="GO" id="GO:0004674">
    <property type="term" value="F:protein serine/threonine kinase activity"/>
    <property type="evidence" value="ECO:0007669"/>
    <property type="project" value="UniProtKB-KW"/>
</dbReference>
<organism evidence="12 13">
    <name type="scientific">Macrostomum lignano</name>
    <dbReference type="NCBI Taxonomy" id="282301"/>
    <lineage>
        <taxon>Eukaryota</taxon>
        <taxon>Metazoa</taxon>
        <taxon>Spiralia</taxon>
        <taxon>Lophotrochozoa</taxon>
        <taxon>Platyhelminthes</taxon>
        <taxon>Rhabditophora</taxon>
        <taxon>Macrostomorpha</taxon>
        <taxon>Macrostomida</taxon>
        <taxon>Macrostomidae</taxon>
        <taxon>Macrostomum</taxon>
    </lineage>
</organism>
<feature type="domain" description="Serine/threonine-protein kinase ATR-like M-HEAT region" evidence="11">
    <location>
        <begin position="153"/>
        <end position="346"/>
    </location>
</feature>
<keyword evidence="5" id="KW-0547">Nucleotide-binding</keyword>
<evidence type="ECO:0000256" key="7">
    <source>
        <dbReference type="ARBA" id="ARBA00022777"/>
    </source>
</evidence>
<evidence type="ECO:0000256" key="5">
    <source>
        <dbReference type="ARBA" id="ARBA00022741"/>
    </source>
</evidence>
<dbReference type="PANTHER" id="PTHR37079:SF4">
    <property type="entry name" value="SERINE_THREONINE-PROTEIN KINASE ATM"/>
    <property type="match status" value="1"/>
</dbReference>
<evidence type="ECO:0000256" key="1">
    <source>
        <dbReference type="ARBA" id="ARBA00004123"/>
    </source>
</evidence>
<dbReference type="AlphaFoldDB" id="A0A1I8HY19"/>
<keyword evidence="6" id="KW-0227">DNA damage</keyword>
<dbReference type="Proteomes" id="UP000095280">
    <property type="component" value="Unplaced"/>
</dbReference>
<dbReference type="InterPro" id="IPR038980">
    <property type="entry name" value="ATM_plant"/>
</dbReference>
<dbReference type="WBParaSite" id="maker-uti_cns_0008755-snap-gene-0.2-mRNA-1">
    <property type="protein sequence ID" value="maker-uti_cns_0008755-snap-gene-0.2-mRNA-1"/>
    <property type="gene ID" value="maker-uti_cns_0008755-snap-gene-0.2"/>
</dbReference>
<dbReference type="EC" id="2.7.11.1" evidence="2"/>
<protein>
    <recommendedName>
        <fullName evidence="2">non-specific serine/threonine protein kinase</fullName>
        <ecNumber evidence="2">2.7.11.1</ecNumber>
    </recommendedName>
</protein>
<evidence type="ECO:0000256" key="4">
    <source>
        <dbReference type="ARBA" id="ARBA00022679"/>
    </source>
</evidence>
<reference evidence="13" key="1">
    <citation type="submission" date="2016-11" db="UniProtKB">
        <authorList>
            <consortium name="WormBaseParasite"/>
        </authorList>
    </citation>
    <scope>IDENTIFICATION</scope>
</reference>
<proteinExistence type="predicted"/>
<keyword evidence="8" id="KW-0067">ATP-binding</keyword>
<dbReference type="Pfam" id="PF25030">
    <property type="entry name" value="M-HEAT_ATR"/>
    <property type="match status" value="1"/>
</dbReference>
<evidence type="ECO:0000259" key="10">
    <source>
        <dbReference type="Pfam" id="PF02259"/>
    </source>
</evidence>
<evidence type="ECO:0000256" key="8">
    <source>
        <dbReference type="ARBA" id="ARBA00022840"/>
    </source>
</evidence>
<dbReference type="Pfam" id="PF02259">
    <property type="entry name" value="FAT"/>
    <property type="match status" value="1"/>
</dbReference>
<dbReference type="GO" id="GO:0005634">
    <property type="term" value="C:nucleus"/>
    <property type="evidence" value="ECO:0007669"/>
    <property type="project" value="UniProtKB-SubCell"/>
</dbReference>
<name>A0A1I8HY19_9PLAT</name>
<sequence length="648" mass="69906">GAPSALAPQARCCISLKFSRPRSAPCALEQESDAHSGAALASVSAHSKNWRQFNLKNGGAKLSASLQKYSGAGVTEAIAYAAQENLRLAEAPEAVAVADTQYAPENPLLSRLPEPVREAFAPLRRSRYAVVAVTDWSGIAHPIFRATAGGPVRGHANWLHLWCRYLITQNRRHREAVRGAAARGRADTAFAAFLLPHLILQLVMEGQPGKCHQLHGEASRAGAEKPVAELDAASLSAQTVFSVIDFFYGWTRHHLNQLKAGAEASDASYRRACDFLAGVPQTLLARAAFSCRAGTRALRHWELAHREQQPPLQRASLRTMAQVYDSLGESDAVAGVFACLSGGELDIRSRILRLENSGQLPQALVAYDVAVRSEAGRNDLSLHRGLLQCELNSASLLNAVQKADWFLRRRPDWAAELNEVRAEALWKLGQWEPLRAPQQPAASWPIGVGRILCSLHERNSAASRGALTDLAANQVPALAAAALEPGCYERAYPTLCRLHALAELQAGLDYLDDSRAGGDSSAAQQQRATDRLLQAWDLRLSLLAPSYTAQDTVISSRLGFARIAADAAAAGSSAASASGLSSSTLSTSSTASETLRRDWRRAVQAHLLRRIRSARLCGRLAAAQAALLEAEQLPPLPDSAARRRCRDC</sequence>
<dbReference type="InterPro" id="IPR056802">
    <property type="entry name" value="ATR-like_M-HEAT"/>
</dbReference>
<evidence type="ECO:0000259" key="11">
    <source>
        <dbReference type="Pfam" id="PF25030"/>
    </source>
</evidence>